<evidence type="ECO:0000313" key="1">
    <source>
        <dbReference type="EMBL" id="GBM91247.1"/>
    </source>
</evidence>
<reference evidence="1 2" key="1">
    <citation type="journal article" date="2019" name="Sci. Rep.">
        <title>Orb-weaving spider Araneus ventricosus genome elucidates the spidroin gene catalogue.</title>
        <authorList>
            <person name="Kono N."/>
            <person name="Nakamura H."/>
            <person name="Ohtoshi R."/>
            <person name="Moran D.A.P."/>
            <person name="Shinohara A."/>
            <person name="Yoshida Y."/>
            <person name="Fujiwara M."/>
            <person name="Mori M."/>
            <person name="Tomita M."/>
            <person name="Arakawa K."/>
        </authorList>
    </citation>
    <scope>NUCLEOTIDE SEQUENCE [LARGE SCALE GENOMIC DNA]</scope>
</reference>
<organism evidence="1 2">
    <name type="scientific">Araneus ventricosus</name>
    <name type="common">Orbweaver spider</name>
    <name type="synonym">Epeira ventricosa</name>
    <dbReference type="NCBI Taxonomy" id="182803"/>
    <lineage>
        <taxon>Eukaryota</taxon>
        <taxon>Metazoa</taxon>
        <taxon>Ecdysozoa</taxon>
        <taxon>Arthropoda</taxon>
        <taxon>Chelicerata</taxon>
        <taxon>Arachnida</taxon>
        <taxon>Araneae</taxon>
        <taxon>Araneomorphae</taxon>
        <taxon>Entelegynae</taxon>
        <taxon>Araneoidea</taxon>
        <taxon>Araneidae</taxon>
        <taxon>Araneus</taxon>
    </lineage>
</organism>
<keyword evidence="2" id="KW-1185">Reference proteome</keyword>
<sequence length="101" mass="10798">MCHTVKPISVTGDKETHFRRTELACYRCLYARCRHWGNAASPGTLSGAGTDGNRWKQDRYDTRVNQTASSGAAAAVVVCAAPLEGERGRGAVSQLLPSSST</sequence>
<gene>
    <name evidence="1" type="ORF">AVEN_251134_1</name>
</gene>
<protein>
    <submittedName>
        <fullName evidence="1">Uncharacterized protein</fullName>
    </submittedName>
</protein>
<dbReference type="AlphaFoldDB" id="A0A4Y2JMR6"/>
<dbReference type="Proteomes" id="UP000499080">
    <property type="component" value="Unassembled WGS sequence"/>
</dbReference>
<evidence type="ECO:0000313" key="2">
    <source>
        <dbReference type="Proteomes" id="UP000499080"/>
    </source>
</evidence>
<comment type="caution">
    <text evidence="1">The sequence shown here is derived from an EMBL/GenBank/DDBJ whole genome shotgun (WGS) entry which is preliminary data.</text>
</comment>
<proteinExistence type="predicted"/>
<accession>A0A4Y2JMR6</accession>
<name>A0A4Y2JMR6_ARAVE</name>
<dbReference type="EMBL" id="BGPR01003688">
    <property type="protein sequence ID" value="GBM91247.1"/>
    <property type="molecule type" value="Genomic_DNA"/>
</dbReference>